<comment type="caution">
    <text evidence="8">The sequence shown here is derived from an EMBL/GenBank/DDBJ whole genome shotgun (WGS) entry which is preliminary data.</text>
</comment>
<evidence type="ECO:0000313" key="8">
    <source>
        <dbReference type="EMBL" id="MBC9797639.1"/>
    </source>
</evidence>
<dbReference type="Proteomes" id="UP000653730">
    <property type="component" value="Unassembled WGS sequence"/>
</dbReference>
<dbReference type="RefSeq" id="WP_187966772.1">
    <property type="nucleotide sequence ID" value="NZ_JACVDC010000066.1"/>
</dbReference>
<dbReference type="PROSITE" id="PS51257">
    <property type="entry name" value="PROKAR_LIPOPROTEIN"/>
    <property type="match status" value="1"/>
</dbReference>
<organism evidence="8 9">
    <name type="scientific">Sinomicrobium weinanense</name>
    <dbReference type="NCBI Taxonomy" id="2842200"/>
    <lineage>
        <taxon>Bacteria</taxon>
        <taxon>Pseudomonadati</taxon>
        <taxon>Bacteroidota</taxon>
        <taxon>Flavobacteriia</taxon>
        <taxon>Flavobacteriales</taxon>
        <taxon>Flavobacteriaceae</taxon>
        <taxon>Sinomicrobium</taxon>
    </lineage>
</organism>
<proteinExistence type="inferred from homology"/>
<dbReference type="GO" id="GO:0009279">
    <property type="term" value="C:cell outer membrane"/>
    <property type="evidence" value="ECO:0007669"/>
    <property type="project" value="UniProtKB-SubCell"/>
</dbReference>
<evidence type="ECO:0000313" key="9">
    <source>
        <dbReference type="Proteomes" id="UP000653730"/>
    </source>
</evidence>
<dbReference type="SUPFAM" id="SSF48452">
    <property type="entry name" value="TPR-like"/>
    <property type="match status" value="1"/>
</dbReference>
<evidence type="ECO:0000256" key="2">
    <source>
        <dbReference type="ARBA" id="ARBA00006275"/>
    </source>
</evidence>
<dbReference type="InterPro" id="IPR012944">
    <property type="entry name" value="SusD_RagB_dom"/>
</dbReference>
<feature type="domain" description="RagB/SusD" evidence="6">
    <location>
        <begin position="332"/>
        <end position="414"/>
    </location>
</feature>
<evidence type="ECO:0000256" key="5">
    <source>
        <dbReference type="ARBA" id="ARBA00023237"/>
    </source>
</evidence>
<keyword evidence="9" id="KW-1185">Reference proteome</keyword>
<keyword evidence="5" id="KW-0998">Cell outer membrane</keyword>
<dbReference type="InterPro" id="IPR011990">
    <property type="entry name" value="TPR-like_helical_dom_sf"/>
</dbReference>
<dbReference type="CDD" id="cd08977">
    <property type="entry name" value="SusD"/>
    <property type="match status" value="1"/>
</dbReference>
<evidence type="ECO:0000259" key="6">
    <source>
        <dbReference type="Pfam" id="PF07980"/>
    </source>
</evidence>
<evidence type="ECO:0000256" key="4">
    <source>
        <dbReference type="ARBA" id="ARBA00023136"/>
    </source>
</evidence>
<evidence type="ECO:0000256" key="1">
    <source>
        <dbReference type="ARBA" id="ARBA00004442"/>
    </source>
</evidence>
<reference evidence="8 9" key="1">
    <citation type="submission" date="2020-09" db="EMBL/GenBank/DDBJ databases">
        <title>Sinomicrobium weinanense sp. nov., a halophilic bacteria isolated from saline-alkali soil.</title>
        <authorList>
            <person name="Wu P."/>
            <person name="Ren H."/>
            <person name="Mei Y."/>
            <person name="Liang Y."/>
            <person name="Chen Z."/>
        </authorList>
    </citation>
    <scope>NUCLEOTIDE SEQUENCE [LARGE SCALE GENOMIC DNA]</scope>
    <source>
        <strain evidence="8 9">FJxs</strain>
    </source>
</reference>
<gene>
    <name evidence="8" type="ORF">IBL28_16820</name>
</gene>
<keyword evidence="3" id="KW-0732">Signal</keyword>
<dbReference type="Pfam" id="PF14322">
    <property type="entry name" value="SusD-like_3"/>
    <property type="match status" value="1"/>
</dbReference>
<dbReference type="Pfam" id="PF07980">
    <property type="entry name" value="SusD_RagB"/>
    <property type="match status" value="1"/>
</dbReference>
<dbReference type="InterPro" id="IPR033985">
    <property type="entry name" value="SusD-like_N"/>
</dbReference>
<accession>A0A926JUM9</accession>
<dbReference type="Gene3D" id="1.25.40.390">
    <property type="match status" value="1"/>
</dbReference>
<evidence type="ECO:0000256" key="3">
    <source>
        <dbReference type="ARBA" id="ARBA00022729"/>
    </source>
</evidence>
<comment type="similarity">
    <text evidence="2">Belongs to the SusD family.</text>
</comment>
<dbReference type="EMBL" id="JACVDC010000066">
    <property type="protein sequence ID" value="MBC9797639.1"/>
    <property type="molecule type" value="Genomic_DNA"/>
</dbReference>
<comment type="subcellular location">
    <subcellularLocation>
        <location evidence="1">Cell outer membrane</location>
    </subcellularLocation>
</comment>
<protein>
    <submittedName>
        <fullName evidence="8">RagB/SusD family nutrient uptake outer membrane protein</fullName>
    </submittedName>
</protein>
<evidence type="ECO:0000259" key="7">
    <source>
        <dbReference type="Pfam" id="PF14322"/>
    </source>
</evidence>
<keyword evidence="4" id="KW-0472">Membrane</keyword>
<sequence length="451" mass="50363">MKKFKTYGLIAFLFGAIISCEKELDIEPIQEIPQEVALSSSENIVNLLTGAYESAGNIDAYGGRLQMLSDLYGFTDQATWVGTFQQPRQVFSKNILVNNSFIRDFWGNAYSTINMANLVIDHIDIVEPDLQKSVMGQALFLRALSYFDLVRFFGANYEPGAQNTQPGVPLSLKGITDYDTDLTIARSSVEEVYAQVISDLQEAYELLKSPNSYFAGKYTTKALLARVYLQQGNYQGALQAASEVITDSKYKLTPSFEGAFNNDVNSTEDIFAIQITSQDGTNDLITHYADQPFGGRGGDIVVEETYIDLFDDENDERAGFFYISDYNGGTLTSKYTNQFGNVPVIRLAEMYLIRAECNLRLGSETGDSPLNDVNTIRQRAGAAPRAAVTLDDILLERELELAFEGFLIHDLKRTQRSVGELPYNDNRLLYPIPQREMDVNSLLEQNPGYGN</sequence>
<dbReference type="AlphaFoldDB" id="A0A926JUM9"/>
<name>A0A926JUM9_9FLAO</name>
<feature type="domain" description="SusD-like N-terminal" evidence="7">
    <location>
        <begin position="24"/>
        <end position="229"/>
    </location>
</feature>